<evidence type="ECO:0000313" key="18">
    <source>
        <dbReference type="EMBL" id="GER46207.1"/>
    </source>
</evidence>
<keyword evidence="10 15" id="KW-1133">Transmembrane helix</keyword>
<dbReference type="AlphaFoldDB" id="A0A5A7QP27"/>
<keyword evidence="9" id="KW-0653">Protein transport</keyword>
<keyword evidence="12 15" id="KW-0472">Membrane</keyword>
<gene>
    <name evidence="18" type="ORF">STAS_23215</name>
</gene>
<evidence type="ECO:0000256" key="12">
    <source>
        <dbReference type="ARBA" id="ARBA00023136"/>
    </source>
</evidence>
<organism evidence="18 19">
    <name type="scientific">Striga asiatica</name>
    <name type="common">Asiatic witchweed</name>
    <name type="synonym">Buchnera asiatica</name>
    <dbReference type="NCBI Taxonomy" id="4170"/>
    <lineage>
        <taxon>Eukaryota</taxon>
        <taxon>Viridiplantae</taxon>
        <taxon>Streptophyta</taxon>
        <taxon>Embryophyta</taxon>
        <taxon>Tracheophyta</taxon>
        <taxon>Spermatophyta</taxon>
        <taxon>Magnoliopsida</taxon>
        <taxon>eudicotyledons</taxon>
        <taxon>Gunneridae</taxon>
        <taxon>Pentapetalae</taxon>
        <taxon>asterids</taxon>
        <taxon>lamiids</taxon>
        <taxon>Lamiales</taxon>
        <taxon>Orobanchaceae</taxon>
        <taxon>Buchnereae</taxon>
        <taxon>Striga</taxon>
    </lineage>
</organism>
<keyword evidence="7" id="KW-0677">Repeat</keyword>
<dbReference type="PANTHER" id="PTHR22702">
    <property type="entry name" value="PROTEASE-ASSOCIATED DOMAIN-CONTAINING PROTEIN"/>
    <property type="match status" value="1"/>
</dbReference>
<dbReference type="FunFam" id="3.50.30.30:FF:000001">
    <property type="entry name" value="Vacuolar-sorting receptor 1"/>
    <property type="match status" value="1"/>
</dbReference>
<feature type="chain" id="PRO_5022708304" evidence="16">
    <location>
        <begin position="21"/>
        <end position="583"/>
    </location>
</feature>
<evidence type="ECO:0000259" key="17">
    <source>
        <dbReference type="SMART" id="SM00179"/>
    </source>
</evidence>
<keyword evidence="14" id="KW-0325">Glycoprotein</keyword>
<evidence type="ECO:0000256" key="5">
    <source>
        <dbReference type="ARBA" id="ARBA00022692"/>
    </source>
</evidence>
<dbReference type="PROSITE" id="PS01187">
    <property type="entry name" value="EGF_CA"/>
    <property type="match status" value="1"/>
</dbReference>
<dbReference type="SMART" id="SM00179">
    <property type="entry name" value="EGF_CA"/>
    <property type="match status" value="1"/>
</dbReference>
<keyword evidence="6 16" id="KW-0732">Signal</keyword>
<dbReference type="Gene3D" id="2.10.25.10">
    <property type="entry name" value="Laminin"/>
    <property type="match status" value="1"/>
</dbReference>
<dbReference type="Gene3D" id="3.50.30.30">
    <property type="match status" value="1"/>
</dbReference>
<evidence type="ECO:0000256" key="10">
    <source>
        <dbReference type="ARBA" id="ARBA00022989"/>
    </source>
</evidence>
<keyword evidence="13" id="KW-1015">Disulfide bond</keyword>
<protein>
    <submittedName>
        <fullName evidence="18">Vacuolar sorting receptor family protein</fullName>
    </submittedName>
</protein>
<sequence length="583" mass="65242">MGRGALIMLILMTTACFVQPRFVVEKSSLRILSPSRLKSIHDASIGNFGVPEYGGFLVGTLKYPNKTPFACSPFDGDKPFKSNFPHPTILLVDRGDCYFVLKAYHAQLAGASAVLVADTMDEPLLTMDSPEESSDSEGYVDKINIPSALIERSVADSLKEALSNGEQVLMKLDWTESMPHPDQRVEYEFWTNSNDECGVRCDDQTSFVSSFKGNAQLLERGGYTKFTPHYITWYCPQPFVLSDQCKSQCINRGRYCAPDPEDDFGVGYLGKDVVLENLRQLCVHRVANHTGRPWVWWDYVSDFHIRCSMKQKKYSKDCAVGVIKSLNLPNDEINKCMGDPEADVDNQLLKTEQDLQVGHGSRGDITILPTMVINGVQYRAVGSGRCAVNNGGCWSETRKGNKFSACIVQYTTITLHTLDSDISGCRCPTGFRGDGHKCEDVDECKERVACQCEGCSCNNKWGGYDCKCSGGKLYIKEHDTCIERSSSKLWRYLSLVVLAVALGVGLAGYIFYKYRLRASHYFLSLSSFWLRRNSIGIVFVVQSYMDSEIMAIMAQYMPLDNQQNLVVHHRDEAEPLRQSIASA</sequence>
<comment type="caution">
    <text evidence="18">The sequence shown here is derived from an EMBL/GenBank/DDBJ whole genome shotgun (WGS) entry which is preliminary data.</text>
</comment>
<evidence type="ECO:0000256" key="7">
    <source>
        <dbReference type="ARBA" id="ARBA00022737"/>
    </source>
</evidence>
<evidence type="ECO:0000256" key="6">
    <source>
        <dbReference type="ARBA" id="ARBA00022729"/>
    </source>
</evidence>
<keyword evidence="3" id="KW-0813">Transport</keyword>
<keyword evidence="4" id="KW-0245">EGF-like domain</keyword>
<dbReference type="InterPro" id="IPR003137">
    <property type="entry name" value="PA_domain"/>
</dbReference>
<dbReference type="InterPro" id="IPR046450">
    <property type="entry name" value="PA_dom_sf"/>
</dbReference>
<feature type="transmembrane region" description="Helical" evidence="15">
    <location>
        <begin position="489"/>
        <end position="512"/>
    </location>
</feature>
<accession>A0A5A7QP27</accession>
<dbReference type="OrthoDB" id="10045365at2759"/>
<dbReference type="Pfam" id="PF02225">
    <property type="entry name" value="PA"/>
    <property type="match status" value="1"/>
</dbReference>
<evidence type="ECO:0000256" key="3">
    <source>
        <dbReference type="ARBA" id="ARBA00022448"/>
    </source>
</evidence>
<dbReference type="SUPFAM" id="SSF52025">
    <property type="entry name" value="PA domain"/>
    <property type="match status" value="1"/>
</dbReference>
<dbReference type="PANTHER" id="PTHR22702:SF4">
    <property type="entry name" value="VACUOLAR-SORTING RECEPTOR 6-LIKE"/>
    <property type="match status" value="1"/>
</dbReference>
<dbReference type="PROSITE" id="PS51257">
    <property type="entry name" value="PROKAR_LIPOPROTEIN"/>
    <property type="match status" value="1"/>
</dbReference>
<evidence type="ECO:0000256" key="1">
    <source>
        <dbReference type="ARBA" id="ARBA00004394"/>
    </source>
</evidence>
<evidence type="ECO:0000256" key="2">
    <source>
        <dbReference type="ARBA" id="ARBA00007038"/>
    </source>
</evidence>
<keyword evidence="19" id="KW-1185">Reference proteome</keyword>
<evidence type="ECO:0000256" key="11">
    <source>
        <dbReference type="ARBA" id="ARBA00023034"/>
    </source>
</evidence>
<dbReference type="InterPro" id="IPR018097">
    <property type="entry name" value="EGF_Ca-bd_CS"/>
</dbReference>
<name>A0A5A7QP27_STRAF</name>
<evidence type="ECO:0000256" key="9">
    <source>
        <dbReference type="ARBA" id="ARBA00022927"/>
    </source>
</evidence>
<evidence type="ECO:0000256" key="14">
    <source>
        <dbReference type="ARBA" id="ARBA00023180"/>
    </source>
</evidence>
<evidence type="ECO:0000256" key="15">
    <source>
        <dbReference type="SAM" id="Phobius"/>
    </source>
</evidence>
<dbReference type="GO" id="GO:0000139">
    <property type="term" value="C:Golgi membrane"/>
    <property type="evidence" value="ECO:0007669"/>
    <property type="project" value="UniProtKB-SubCell"/>
</dbReference>
<dbReference type="GO" id="GO:0015031">
    <property type="term" value="P:protein transport"/>
    <property type="evidence" value="ECO:0007669"/>
    <property type="project" value="UniProtKB-KW"/>
</dbReference>
<evidence type="ECO:0000256" key="4">
    <source>
        <dbReference type="ARBA" id="ARBA00022536"/>
    </source>
</evidence>
<comment type="similarity">
    <text evidence="2">Belongs to the VSR (BP-80) family.</text>
</comment>
<feature type="signal peptide" evidence="16">
    <location>
        <begin position="1"/>
        <end position="20"/>
    </location>
</feature>
<comment type="subcellular location">
    <subcellularLocation>
        <location evidence="1">Golgi apparatus membrane</location>
    </subcellularLocation>
</comment>
<evidence type="ECO:0000313" key="19">
    <source>
        <dbReference type="Proteomes" id="UP000325081"/>
    </source>
</evidence>
<dbReference type="CDD" id="cd00054">
    <property type="entry name" value="EGF_CA"/>
    <property type="match status" value="1"/>
</dbReference>
<evidence type="ECO:0000256" key="8">
    <source>
        <dbReference type="ARBA" id="ARBA00022837"/>
    </source>
</evidence>
<feature type="domain" description="EGF-like calcium-binding" evidence="17">
    <location>
        <begin position="440"/>
        <end position="482"/>
    </location>
</feature>
<dbReference type="InterPro" id="IPR056858">
    <property type="entry name" value="VSR_TRX"/>
</dbReference>
<dbReference type="Pfam" id="PF25011">
    <property type="entry name" value="VSR_TRX"/>
    <property type="match status" value="1"/>
</dbReference>
<evidence type="ECO:0000256" key="16">
    <source>
        <dbReference type="SAM" id="SignalP"/>
    </source>
</evidence>
<proteinExistence type="inferred from homology"/>
<dbReference type="GO" id="GO:0005509">
    <property type="term" value="F:calcium ion binding"/>
    <property type="evidence" value="ECO:0007669"/>
    <property type="project" value="InterPro"/>
</dbReference>
<dbReference type="Proteomes" id="UP000325081">
    <property type="component" value="Unassembled WGS sequence"/>
</dbReference>
<dbReference type="EMBL" id="BKCP01007438">
    <property type="protein sequence ID" value="GER46207.1"/>
    <property type="molecule type" value="Genomic_DNA"/>
</dbReference>
<reference evidence="19" key="1">
    <citation type="journal article" date="2019" name="Curr. Biol.">
        <title>Genome Sequence of Striga asiatica Provides Insight into the Evolution of Plant Parasitism.</title>
        <authorList>
            <person name="Yoshida S."/>
            <person name="Kim S."/>
            <person name="Wafula E.K."/>
            <person name="Tanskanen J."/>
            <person name="Kim Y.M."/>
            <person name="Honaas L."/>
            <person name="Yang Z."/>
            <person name="Spallek T."/>
            <person name="Conn C.E."/>
            <person name="Ichihashi Y."/>
            <person name="Cheong K."/>
            <person name="Cui S."/>
            <person name="Der J.P."/>
            <person name="Gundlach H."/>
            <person name="Jiao Y."/>
            <person name="Hori C."/>
            <person name="Ishida J.K."/>
            <person name="Kasahara H."/>
            <person name="Kiba T."/>
            <person name="Kim M.S."/>
            <person name="Koo N."/>
            <person name="Laohavisit A."/>
            <person name="Lee Y.H."/>
            <person name="Lumba S."/>
            <person name="McCourt P."/>
            <person name="Mortimer J.C."/>
            <person name="Mutuku J.M."/>
            <person name="Nomura T."/>
            <person name="Sasaki-Sekimoto Y."/>
            <person name="Seto Y."/>
            <person name="Wang Y."/>
            <person name="Wakatake T."/>
            <person name="Sakakibara H."/>
            <person name="Demura T."/>
            <person name="Yamaguchi S."/>
            <person name="Yoneyama K."/>
            <person name="Manabe R.I."/>
            <person name="Nelson D.C."/>
            <person name="Schulman A.H."/>
            <person name="Timko M.P."/>
            <person name="dePamphilis C.W."/>
            <person name="Choi D."/>
            <person name="Shirasu K."/>
        </authorList>
    </citation>
    <scope>NUCLEOTIDE SEQUENCE [LARGE SCALE GENOMIC DNA]</scope>
    <source>
        <strain evidence="19">cv. UVA1</strain>
    </source>
</reference>
<keyword evidence="8" id="KW-0106">Calcium</keyword>
<keyword evidence="11" id="KW-0333">Golgi apparatus</keyword>
<evidence type="ECO:0000256" key="13">
    <source>
        <dbReference type="ARBA" id="ARBA00023157"/>
    </source>
</evidence>
<keyword evidence="5 15" id="KW-0812">Transmembrane</keyword>
<dbReference type="InterPro" id="IPR001881">
    <property type="entry name" value="EGF-like_Ca-bd_dom"/>
</dbReference>
<keyword evidence="18" id="KW-0675">Receptor</keyword>